<keyword evidence="1" id="KW-0472">Membrane</keyword>
<dbReference type="PANTHER" id="PTHR37366:SF1">
    <property type="entry name" value="SPERM ACROSOME MEMBRANE-ASSOCIATED PROTEIN 6"/>
    <property type="match status" value="1"/>
</dbReference>
<evidence type="ECO:0000256" key="1">
    <source>
        <dbReference type="SAM" id="Phobius"/>
    </source>
</evidence>
<proteinExistence type="predicted"/>
<evidence type="ECO:0000313" key="2">
    <source>
        <dbReference type="EMBL" id="EHH59847.1"/>
    </source>
</evidence>
<protein>
    <recommendedName>
        <fullName evidence="3">Ig-like domain-containing protein</fullName>
    </recommendedName>
</protein>
<keyword evidence="1" id="KW-1133">Transmembrane helix</keyword>
<dbReference type="EMBL" id="CM001294">
    <property type="protein sequence ID" value="EHH59847.1"/>
    <property type="molecule type" value="Genomic_DNA"/>
</dbReference>
<dbReference type="InterPro" id="IPR034549">
    <property type="entry name" value="SPACA6"/>
</dbReference>
<sequence length="82" mass="9239">MPRAEGYLARIRPVQLTHHGTFSCVIKQDQRPLARLYFFLLLVRPEALTPSNLFLLAALGALASASATVLAWIFFRWYCSGD</sequence>
<accession>G7PYI4</accession>
<dbReference type="PROSITE" id="PS51257">
    <property type="entry name" value="PROKAR_LIPOPROTEIN"/>
    <property type="match status" value="1"/>
</dbReference>
<evidence type="ECO:0008006" key="3">
    <source>
        <dbReference type="Google" id="ProtNLM"/>
    </source>
</evidence>
<name>G7PYI4_MACFA</name>
<dbReference type="GO" id="GO:0007342">
    <property type="term" value="P:fusion of sperm to egg plasma membrane involved in single fertilization"/>
    <property type="evidence" value="ECO:0007669"/>
    <property type="project" value="InterPro"/>
</dbReference>
<organism>
    <name type="scientific">Macaca fascicularis</name>
    <name type="common">Crab-eating macaque</name>
    <name type="synonym">Cynomolgus monkey</name>
    <dbReference type="NCBI Taxonomy" id="9541"/>
    <lineage>
        <taxon>Eukaryota</taxon>
        <taxon>Metazoa</taxon>
        <taxon>Chordata</taxon>
        <taxon>Craniata</taxon>
        <taxon>Vertebrata</taxon>
        <taxon>Euteleostomi</taxon>
        <taxon>Mammalia</taxon>
        <taxon>Eutheria</taxon>
        <taxon>Euarchontoglires</taxon>
        <taxon>Primates</taxon>
        <taxon>Haplorrhini</taxon>
        <taxon>Catarrhini</taxon>
        <taxon>Cercopithecidae</taxon>
        <taxon>Cercopithecinae</taxon>
        <taxon>Macaca</taxon>
    </lineage>
</organism>
<dbReference type="AlphaFoldDB" id="G7PYI4"/>
<gene>
    <name evidence="2" type="ORF">EGM_10055</name>
</gene>
<dbReference type="Proteomes" id="UP000009130">
    <property type="component" value="Chromosome 19"/>
</dbReference>
<dbReference type="PANTHER" id="PTHR37366">
    <property type="entry name" value="SPERM ACROSOME MEMBRANE-ASSOCIATED PROTEIN 6"/>
    <property type="match status" value="1"/>
</dbReference>
<reference evidence="2" key="1">
    <citation type="journal article" date="2011" name="Nat. Biotechnol.">
        <title>Genome sequencing and comparison of two nonhuman primate animal models, the cynomolgus and Chinese rhesus macaques.</title>
        <authorList>
            <person name="Yan G."/>
            <person name="Zhang G."/>
            <person name="Fang X."/>
            <person name="Zhang Y."/>
            <person name="Li C."/>
            <person name="Ling F."/>
            <person name="Cooper D.N."/>
            <person name="Li Q."/>
            <person name="Li Y."/>
            <person name="van Gool A.J."/>
            <person name="Du H."/>
            <person name="Chen J."/>
            <person name="Chen R."/>
            <person name="Zhang P."/>
            <person name="Huang Z."/>
            <person name="Thompson J.R."/>
            <person name="Meng Y."/>
            <person name="Bai Y."/>
            <person name="Wang J."/>
            <person name="Zhuo M."/>
            <person name="Wang T."/>
            <person name="Huang Y."/>
            <person name="Wei L."/>
            <person name="Li J."/>
            <person name="Wang Z."/>
            <person name="Hu H."/>
            <person name="Yang P."/>
            <person name="Le L."/>
            <person name="Stenson P.D."/>
            <person name="Li B."/>
            <person name="Liu X."/>
            <person name="Ball E.V."/>
            <person name="An N."/>
            <person name="Huang Q."/>
            <person name="Zhang Y."/>
            <person name="Fan W."/>
            <person name="Zhang X."/>
            <person name="Li Y."/>
            <person name="Wang W."/>
            <person name="Katze M.G."/>
            <person name="Su B."/>
            <person name="Nielsen R."/>
            <person name="Yang H."/>
            <person name="Wang J."/>
            <person name="Wang X."/>
            <person name="Wang J."/>
        </authorList>
    </citation>
    <scope>NUCLEOTIDE SEQUENCE [LARGE SCALE GENOMIC DNA]</scope>
    <source>
        <strain evidence="2">CE-4</strain>
    </source>
</reference>
<keyword evidence="1" id="KW-0812">Transmembrane</keyword>
<feature type="transmembrane region" description="Helical" evidence="1">
    <location>
        <begin position="53"/>
        <end position="75"/>
    </location>
</feature>